<reference evidence="2 3" key="1">
    <citation type="submission" date="2019-04" db="EMBL/GenBank/DDBJ databases">
        <title>Natronomonas sp. F20-122 a newhaloarchaeon isolated from a saline saltern of Isla Bacuta, Huelva, Spain.</title>
        <authorList>
            <person name="Duran-Viseras A."/>
            <person name="Sanchez-Porro C."/>
            <person name="Ventosa A."/>
        </authorList>
    </citation>
    <scope>NUCLEOTIDE SEQUENCE [LARGE SCALE GENOMIC DNA]</scope>
    <source>
        <strain evidence="2 3">F20-122</strain>
    </source>
</reference>
<organism evidence="2 3">
    <name type="scientific">Natronomonas salsuginis</name>
    <dbReference type="NCBI Taxonomy" id="2217661"/>
    <lineage>
        <taxon>Archaea</taxon>
        <taxon>Methanobacteriati</taxon>
        <taxon>Methanobacteriota</taxon>
        <taxon>Stenosarchaea group</taxon>
        <taxon>Halobacteria</taxon>
        <taxon>Halobacteriales</taxon>
        <taxon>Natronomonadaceae</taxon>
        <taxon>Natronomonas</taxon>
    </lineage>
</organism>
<feature type="domain" description="MmgE/PrpD N-terminal" evidence="1">
    <location>
        <begin position="3"/>
        <end position="66"/>
    </location>
</feature>
<dbReference type="Gene3D" id="1.10.4100.10">
    <property type="entry name" value="2-methylcitrate dehydratase PrpD"/>
    <property type="match status" value="1"/>
</dbReference>
<evidence type="ECO:0000259" key="1">
    <source>
        <dbReference type="Pfam" id="PF03972"/>
    </source>
</evidence>
<dbReference type="AlphaFoldDB" id="A0A4U5JCX4"/>
<dbReference type="Proteomes" id="UP000308037">
    <property type="component" value="Unassembled WGS sequence"/>
</dbReference>
<comment type="caution">
    <text evidence="2">The sequence shown here is derived from an EMBL/GenBank/DDBJ whole genome shotgun (WGS) entry which is preliminary data.</text>
</comment>
<dbReference type="SUPFAM" id="SSF103378">
    <property type="entry name" value="2-methylcitrate dehydratase PrpD"/>
    <property type="match status" value="1"/>
</dbReference>
<gene>
    <name evidence="2" type="ORF">DM868_04920</name>
</gene>
<evidence type="ECO:0000313" key="2">
    <source>
        <dbReference type="EMBL" id="TKR26475.1"/>
    </source>
</evidence>
<keyword evidence="3" id="KW-1185">Reference proteome</keyword>
<dbReference type="GO" id="GO:0016829">
    <property type="term" value="F:lyase activity"/>
    <property type="evidence" value="ECO:0007669"/>
    <property type="project" value="InterPro"/>
</dbReference>
<sequence length="119" mass="13204">MGTRVLSLRVTRTSGINERKGIASGNATRNGVYVCLLAENGIEGPTDLSESQKGWKQIIGGEFDLDISPECSQYGDSQSEHFNALSRDATQRKVYGRRTLRANGLDDHYRRDCRLVPSN</sequence>
<protein>
    <submittedName>
        <fullName evidence="2">MmgE/PrpD family protein</fullName>
    </submittedName>
</protein>
<dbReference type="InterPro" id="IPR042183">
    <property type="entry name" value="MmgE/PrpD_sf_1"/>
</dbReference>
<dbReference type="OrthoDB" id="43639at2157"/>
<dbReference type="InterPro" id="IPR036148">
    <property type="entry name" value="MmgE/PrpD_sf"/>
</dbReference>
<dbReference type="EMBL" id="QKNX01000002">
    <property type="protein sequence ID" value="TKR26475.1"/>
    <property type="molecule type" value="Genomic_DNA"/>
</dbReference>
<proteinExistence type="predicted"/>
<dbReference type="InterPro" id="IPR045336">
    <property type="entry name" value="MmgE_PrpD_N"/>
</dbReference>
<dbReference type="Pfam" id="PF03972">
    <property type="entry name" value="MmgE_PrpD_N"/>
    <property type="match status" value="1"/>
</dbReference>
<evidence type="ECO:0000313" key="3">
    <source>
        <dbReference type="Proteomes" id="UP000308037"/>
    </source>
</evidence>
<name>A0A4U5JCX4_9EURY</name>
<accession>A0A4U5JCX4</accession>